<comment type="caution">
    <text evidence="2">The sequence shown here is derived from an EMBL/GenBank/DDBJ whole genome shotgun (WGS) entry which is preliminary data.</text>
</comment>
<organism evidence="2 3">
    <name type="scientific">Dendrobium thyrsiflorum</name>
    <name type="common">Pinecone-like raceme dendrobium</name>
    <name type="synonym">Orchid</name>
    <dbReference type="NCBI Taxonomy" id="117978"/>
    <lineage>
        <taxon>Eukaryota</taxon>
        <taxon>Viridiplantae</taxon>
        <taxon>Streptophyta</taxon>
        <taxon>Embryophyta</taxon>
        <taxon>Tracheophyta</taxon>
        <taxon>Spermatophyta</taxon>
        <taxon>Magnoliopsida</taxon>
        <taxon>Liliopsida</taxon>
        <taxon>Asparagales</taxon>
        <taxon>Orchidaceae</taxon>
        <taxon>Epidendroideae</taxon>
        <taxon>Malaxideae</taxon>
        <taxon>Dendrobiinae</taxon>
        <taxon>Dendrobium</taxon>
    </lineage>
</organism>
<accession>A0ABD0UQK5</accession>
<evidence type="ECO:0000256" key="1">
    <source>
        <dbReference type="SAM" id="MobiDB-lite"/>
    </source>
</evidence>
<feature type="region of interest" description="Disordered" evidence="1">
    <location>
        <begin position="97"/>
        <end position="127"/>
    </location>
</feature>
<evidence type="ECO:0000313" key="2">
    <source>
        <dbReference type="EMBL" id="KAL0915040.1"/>
    </source>
</evidence>
<keyword evidence="3" id="KW-1185">Reference proteome</keyword>
<sequence length="424" mass="47000">MNPELQTCSTSEVGGNMSLTKDKNLPQKVFYGVTIAITIDTPIVNSIERPKAMVEIKNINQKGRHVLDRPIGLVQPIHKGPAHGDRSGTRLPPLRAAPTACSNSRNMKANKNLDINGDQESGFFGRTSRRGDRTIEIRNFRSPHSTFRAMNASSILWGIGCERSDLFSVLTQGESYPTSSLGNNSNSLLPSPGRNLQGPPELLSTNFIPPQVGNNCKTWPSPSRLPLSSFARSTVSKFLLNTTRFVFSCSPSLLPEFPALALGFPSIRRFTNCCPRRIACCPLVPAGSFHCITIGEASPCCPAIHKVKNSDFLHGWLIQNETSALFMTSKASSTSSIQLYSTSIRRLITLLKDTWSVSWTLLLMTLRNNLATFNGILLRILRKGELLLRKKSCNPRLCPIFSDQRHDLAKDIRPKTEKMELEKH</sequence>
<dbReference type="EMBL" id="JANQDX010000012">
    <property type="protein sequence ID" value="KAL0915040.1"/>
    <property type="molecule type" value="Genomic_DNA"/>
</dbReference>
<feature type="compositionally biased region" description="Polar residues" evidence="1">
    <location>
        <begin position="100"/>
        <end position="109"/>
    </location>
</feature>
<dbReference type="AlphaFoldDB" id="A0ABD0UQK5"/>
<dbReference type="Proteomes" id="UP001552299">
    <property type="component" value="Unassembled WGS sequence"/>
</dbReference>
<protein>
    <submittedName>
        <fullName evidence="2">Uncharacterized protein</fullName>
    </submittedName>
</protein>
<proteinExistence type="predicted"/>
<evidence type="ECO:0000313" key="3">
    <source>
        <dbReference type="Proteomes" id="UP001552299"/>
    </source>
</evidence>
<gene>
    <name evidence="2" type="ORF">M5K25_015437</name>
</gene>
<reference evidence="2 3" key="1">
    <citation type="journal article" date="2024" name="Plant Biotechnol. J.">
        <title>Dendrobium thyrsiflorum genome and its molecular insights into genes involved in important horticultural traits.</title>
        <authorList>
            <person name="Chen B."/>
            <person name="Wang J.Y."/>
            <person name="Zheng P.J."/>
            <person name="Li K.L."/>
            <person name="Liang Y.M."/>
            <person name="Chen X.F."/>
            <person name="Zhang C."/>
            <person name="Zhao X."/>
            <person name="He X."/>
            <person name="Zhang G.Q."/>
            <person name="Liu Z.J."/>
            <person name="Xu Q."/>
        </authorList>
    </citation>
    <scope>NUCLEOTIDE SEQUENCE [LARGE SCALE GENOMIC DNA]</scope>
    <source>
        <strain evidence="2">GZMU011</strain>
    </source>
</reference>
<name>A0ABD0UQK5_DENTH</name>